<gene>
    <name evidence="1" type="primary">RvY_12031-1</name>
    <name evidence="1" type="synonym">RvY_12031.1</name>
    <name evidence="1" type="ORF">RvY_12031</name>
</gene>
<name>A0A1D1VQS5_RAMVA</name>
<protein>
    <submittedName>
        <fullName evidence="1">Uncharacterized protein</fullName>
    </submittedName>
</protein>
<keyword evidence="2" id="KW-1185">Reference proteome</keyword>
<organism evidence="1 2">
    <name type="scientific">Ramazzottius varieornatus</name>
    <name type="common">Water bear</name>
    <name type="synonym">Tardigrade</name>
    <dbReference type="NCBI Taxonomy" id="947166"/>
    <lineage>
        <taxon>Eukaryota</taxon>
        <taxon>Metazoa</taxon>
        <taxon>Ecdysozoa</taxon>
        <taxon>Tardigrada</taxon>
        <taxon>Eutardigrada</taxon>
        <taxon>Parachela</taxon>
        <taxon>Hypsibioidea</taxon>
        <taxon>Ramazzottiidae</taxon>
        <taxon>Ramazzottius</taxon>
    </lineage>
</organism>
<dbReference type="AlphaFoldDB" id="A0A1D1VQS5"/>
<sequence length="80" mass="9514">MTICVLFYHTCLGSLILPIVKSRDEYLKPMEKMQEAHVNDPNVTRVLLNIANLYATTMFLAEHNFKRSSEKIWYRLRRLQ</sequence>
<evidence type="ECO:0000313" key="1">
    <source>
        <dbReference type="EMBL" id="GAV01294.1"/>
    </source>
</evidence>
<comment type="caution">
    <text evidence="1">The sequence shown here is derived from an EMBL/GenBank/DDBJ whole genome shotgun (WGS) entry which is preliminary data.</text>
</comment>
<proteinExistence type="predicted"/>
<accession>A0A1D1VQS5</accession>
<evidence type="ECO:0000313" key="2">
    <source>
        <dbReference type="Proteomes" id="UP000186922"/>
    </source>
</evidence>
<dbReference type="Proteomes" id="UP000186922">
    <property type="component" value="Unassembled WGS sequence"/>
</dbReference>
<dbReference type="EMBL" id="BDGG01000007">
    <property type="protein sequence ID" value="GAV01294.1"/>
    <property type="molecule type" value="Genomic_DNA"/>
</dbReference>
<reference evidence="1 2" key="1">
    <citation type="journal article" date="2016" name="Nat. Commun.">
        <title>Extremotolerant tardigrade genome and improved radiotolerance of human cultured cells by tardigrade-unique protein.</title>
        <authorList>
            <person name="Hashimoto T."/>
            <person name="Horikawa D.D."/>
            <person name="Saito Y."/>
            <person name="Kuwahara H."/>
            <person name="Kozuka-Hata H."/>
            <person name="Shin-I T."/>
            <person name="Minakuchi Y."/>
            <person name="Ohishi K."/>
            <person name="Motoyama A."/>
            <person name="Aizu T."/>
            <person name="Enomoto A."/>
            <person name="Kondo K."/>
            <person name="Tanaka S."/>
            <person name="Hara Y."/>
            <person name="Koshikawa S."/>
            <person name="Sagara H."/>
            <person name="Miura T."/>
            <person name="Yokobori S."/>
            <person name="Miyagawa K."/>
            <person name="Suzuki Y."/>
            <person name="Kubo T."/>
            <person name="Oyama M."/>
            <person name="Kohara Y."/>
            <person name="Fujiyama A."/>
            <person name="Arakawa K."/>
            <person name="Katayama T."/>
            <person name="Toyoda A."/>
            <person name="Kunieda T."/>
        </authorList>
    </citation>
    <scope>NUCLEOTIDE SEQUENCE [LARGE SCALE GENOMIC DNA]</scope>
    <source>
        <strain evidence="1 2">YOKOZUNA-1</strain>
    </source>
</reference>